<feature type="domain" description="Retroviral polymerase SH3-like" evidence="3">
    <location>
        <begin position="60"/>
        <end position="122"/>
    </location>
</feature>
<organism evidence="4">
    <name type="scientific">Sesamum radiatum</name>
    <name type="common">Black benniseed</name>
    <dbReference type="NCBI Taxonomy" id="300843"/>
    <lineage>
        <taxon>Eukaryota</taxon>
        <taxon>Viridiplantae</taxon>
        <taxon>Streptophyta</taxon>
        <taxon>Embryophyta</taxon>
        <taxon>Tracheophyta</taxon>
        <taxon>Spermatophyta</taxon>
        <taxon>Magnoliopsida</taxon>
        <taxon>eudicotyledons</taxon>
        <taxon>Gunneridae</taxon>
        <taxon>Pentapetalae</taxon>
        <taxon>asterids</taxon>
        <taxon>lamiids</taxon>
        <taxon>Lamiales</taxon>
        <taxon>Pedaliaceae</taxon>
        <taxon>Sesamum</taxon>
    </lineage>
</organism>
<gene>
    <name evidence="4" type="ORF">Sradi_1695100</name>
</gene>
<dbReference type="SUPFAM" id="SSF56672">
    <property type="entry name" value="DNA/RNA polymerases"/>
    <property type="match status" value="1"/>
</dbReference>
<dbReference type="GO" id="GO:0003676">
    <property type="term" value="F:nucleic acid binding"/>
    <property type="evidence" value="ECO:0007669"/>
    <property type="project" value="InterPro"/>
</dbReference>
<dbReference type="AlphaFoldDB" id="A0AAW2TST2"/>
<evidence type="ECO:0000259" key="2">
    <source>
        <dbReference type="Pfam" id="PF07727"/>
    </source>
</evidence>
<name>A0AAW2TST2_SESRA</name>
<accession>A0AAW2TST2</accession>
<dbReference type="Gene3D" id="3.30.420.10">
    <property type="entry name" value="Ribonuclease H-like superfamily/Ribonuclease H"/>
    <property type="match status" value="1"/>
</dbReference>
<evidence type="ECO:0000259" key="3">
    <source>
        <dbReference type="Pfam" id="PF25597"/>
    </source>
</evidence>
<dbReference type="InterPro" id="IPR036397">
    <property type="entry name" value="RNaseH_sf"/>
</dbReference>
<evidence type="ECO:0000256" key="1">
    <source>
        <dbReference type="SAM" id="MobiDB-lite"/>
    </source>
</evidence>
<dbReference type="Pfam" id="PF25597">
    <property type="entry name" value="SH3_retrovirus"/>
    <property type="match status" value="1"/>
</dbReference>
<evidence type="ECO:0000313" key="4">
    <source>
        <dbReference type="EMBL" id="KAL0407607.1"/>
    </source>
</evidence>
<feature type="domain" description="Reverse transcriptase Ty1/copia-type" evidence="2">
    <location>
        <begin position="239"/>
        <end position="484"/>
    </location>
</feature>
<sequence>MARSMMAQANLPISFWGDAILTAAYILNRVPSKSIPTTPYELWHGRKPNLEGLRPWGSAGFVHSTSHKYGKLGPRASKLIFIRYCEHSKGYVMYGEHPDKGMTEIESRDVDFLEEDFPSISEVKGNLELYELRDPQGGASITVEGETPNSYPVIDGDNESDPKLSGSCSLEEHNSQNPQMRRSKRGGIPRRRYEIEGESFMCASVDIDEPATYEEAVTSPNANEWITAMKEEMSSMAKNNVWELVDLPAGRKTIGNKWVLKVKRKADGSIDKFKARLVAKGYTQREGIDYEETFSPVVRFASVRLILAIVAHLDLELFQMDVKTAFLNGELDEEIYMDQPEGFQEMGQKRKVCRLKRSIYGLKQSSRQWYYRFHRAITSMGFTMVEEDHCVYVKRSEKNFMILSLYVDDILLAGNNMELIVATQKWLSSTFEMKDMGEAEYIFGIKIHRDRFKKLLSLSQETYIKRIIERFRMHNANPVDTPMDKSCVLSKELYPKTEEEKKRMTKIPYASAVGSLMYAMMCTRPDLCFVVGMVSRYQSNPGPDHWVAVKRILRYLKGTSDLAL</sequence>
<reference evidence="4" key="2">
    <citation type="journal article" date="2024" name="Plant">
        <title>Genomic evolution and insights into agronomic trait innovations of Sesamum species.</title>
        <authorList>
            <person name="Miao H."/>
            <person name="Wang L."/>
            <person name="Qu L."/>
            <person name="Liu H."/>
            <person name="Sun Y."/>
            <person name="Le M."/>
            <person name="Wang Q."/>
            <person name="Wei S."/>
            <person name="Zheng Y."/>
            <person name="Lin W."/>
            <person name="Duan Y."/>
            <person name="Cao H."/>
            <person name="Xiong S."/>
            <person name="Wang X."/>
            <person name="Wei L."/>
            <person name="Li C."/>
            <person name="Ma Q."/>
            <person name="Ju M."/>
            <person name="Zhao R."/>
            <person name="Li G."/>
            <person name="Mu C."/>
            <person name="Tian Q."/>
            <person name="Mei H."/>
            <person name="Zhang T."/>
            <person name="Gao T."/>
            <person name="Zhang H."/>
        </authorList>
    </citation>
    <scope>NUCLEOTIDE SEQUENCE</scope>
    <source>
        <strain evidence="4">G02</strain>
    </source>
</reference>
<dbReference type="InterPro" id="IPR012337">
    <property type="entry name" value="RNaseH-like_sf"/>
</dbReference>
<comment type="caution">
    <text evidence="4">The sequence shown here is derived from an EMBL/GenBank/DDBJ whole genome shotgun (WGS) entry which is preliminary data.</text>
</comment>
<proteinExistence type="predicted"/>
<protein>
    <submittedName>
        <fullName evidence="4">Retrovirus-related Pol polyprotein from transposon TNT 1-94</fullName>
    </submittedName>
</protein>
<dbReference type="InterPro" id="IPR013103">
    <property type="entry name" value="RVT_2"/>
</dbReference>
<dbReference type="SUPFAM" id="SSF53098">
    <property type="entry name" value="Ribonuclease H-like"/>
    <property type="match status" value="1"/>
</dbReference>
<dbReference type="PANTHER" id="PTHR11439:SF467">
    <property type="entry name" value="INTEGRASE CATALYTIC DOMAIN-CONTAINING PROTEIN"/>
    <property type="match status" value="1"/>
</dbReference>
<feature type="region of interest" description="Disordered" evidence="1">
    <location>
        <begin position="144"/>
        <end position="188"/>
    </location>
</feature>
<dbReference type="PANTHER" id="PTHR11439">
    <property type="entry name" value="GAG-POL-RELATED RETROTRANSPOSON"/>
    <property type="match status" value="1"/>
</dbReference>
<dbReference type="InterPro" id="IPR043502">
    <property type="entry name" value="DNA/RNA_pol_sf"/>
</dbReference>
<dbReference type="Pfam" id="PF07727">
    <property type="entry name" value="RVT_2"/>
    <property type="match status" value="1"/>
</dbReference>
<reference evidence="4" key="1">
    <citation type="submission" date="2020-06" db="EMBL/GenBank/DDBJ databases">
        <authorList>
            <person name="Li T."/>
            <person name="Hu X."/>
            <person name="Zhang T."/>
            <person name="Song X."/>
            <person name="Zhang H."/>
            <person name="Dai N."/>
            <person name="Sheng W."/>
            <person name="Hou X."/>
            <person name="Wei L."/>
        </authorList>
    </citation>
    <scope>NUCLEOTIDE SEQUENCE</scope>
    <source>
        <strain evidence="4">G02</strain>
        <tissue evidence="4">Leaf</tissue>
    </source>
</reference>
<dbReference type="InterPro" id="IPR057670">
    <property type="entry name" value="SH3_retrovirus"/>
</dbReference>
<dbReference type="EMBL" id="JACGWJ010000007">
    <property type="protein sequence ID" value="KAL0407607.1"/>
    <property type="molecule type" value="Genomic_DNA"/>
</dbReference>